<keyword evidence="3" id="KW-0067">ATP-binding</keyword>
<keyword evidence="3" id="KW-0378">Hydrolase</keyword>
<dbReference type="InterPro" id="IPR029063">
    <property type="entry name" value="SAM-dependent_MTases_sf"/>
</dbReference>
<feature type="compositionally biased region" description="Polar residues" evidence="1">
    <location>
        <begin position="473"/>
        <end position="508"/>
    </location>
</feature>
<feature type="domain" description="Helicase ATP-binding" evidence="2">
    <location>
        <begin position="3227"/>
        <end position="3498"/>
    </location>
</feature>
<dbReference type="GO" id="GO:0004386">
    <property type="term" value="F:helicase activity"/>
    <property type="evidence" value="ECO:0007669"/>
    <property type="project" value="UniProtKB-KW"/>
</dbReference>
<evidence type="ECO:0000256" key="1">
    <source>
        <dbReference type="SAM" id="MobiDB-lite"/>
    </source>
</evidence>
<proteinExistence type="predicted"/>
<dbReference type="NCBIfam" id="NF032893">
    <property type="entry name" value="tail-700"/>
    <property type="match status" value="1"/>
</dbReference>
<sequence>MQSVLGIASGSDAEARAQADYIAKPDTLINMVVPVPALAAAQVAQGIGGKVRQVGDVVGSDGMAAWGKEFAQSGADVEKQIQTENPLDEGTWANSIRNAGASMYQQLPSMVAAGPLVKAGMKGLGMATALIPMGGVTGGQSYGKYRDRGFGVAAASGGSAVDELIEVGTELLPAGRLLTYATSPAKLAVKQLASTMIKMGGEEYFGETLAALGQGITNKYLTDPNLTEEQRAQVVNDYFTKINPKTGNAEYLDDFKEAWRATTAQMVMTAGMGAGAKRLTQSRDTAGMAGPAAAEPVAVTPVADVDITPVPPTSFQNETYDDTEDMGPLTKATAPVVPATTANTADNIPSFTPATTPVTPEPAAVQGGMAPPSQAAPVVAEPVREVTEADQVDFENAVKWALNLEKQGKAYMPEIAGETEKEHAWRLLETYRKVITPTVARQGGMENGVTDTVPALQGPANVDGVPVSLLEVQKNNDGSGSNLPQSGGVTDGSLQPVSQEGSEGQTQVPDVRPEDVKPWEKAEENIKPYVESLKGMTDAQLKAEEKSTTSELNTFAANYHPIQLKGDSIQVKTGDVPYFEISGRFNAVNKEIDARKSKSKPLDANTTTLLDANAHVAATSPHNDTPEPTLAQIEAGNYKKGHVTLHGLDISVENPAGSARKGVDETGKAWETKLQHHYGYIKGTVGKDKDHVDVFIKPGIDQTTAGDKVFVIDQKNFTTGKLDEHKVMIGFNSHDEAAKAYSSNYDIGADDFSRILGVSGVSVATFKNWLEKGDHNKSFAGTPWATKREYIAPEDAATTTTPVTAKSAKKTLETMVFDHYHDKTGQFIGPDNVGNSRAALEKIKAFAEENKLPVPPMVLGGISEATRILAKQAAAPTTETVQETEPAGRSDKAKLKHLDNLQKMLRNAKTEQGKAVWRKKIAALEGKKAAAVPVEPGSLLPSGTAPEHVNVGVNDKELSEIVTEFNYAQQSMVEMEDRPFHLFDPPKKSDIVRLQDKTKVYHAEHGWMSVEDARKQIDAWRKHAQEQGKTRVNSDKIVLSLFDLSGEWSKPWVEAGYQVFRFDIQDDPEVGDVHNFSTEFFNDWFNSFDGMDIHAILAATPCTDFAVSGARHFAAKDKDGRTVSSVKLVHQTLATIEYFKPAVWALENPVGRIERLGGLPPWRLSFDPNHIGEPYTKKTLLWGRFNADLPIAPVDPVEGSKMWAQYGGKSQATKNARSVTPEGFSYAFFMANNAVDHPAMAVSGKYDRLDPGIVKAAVDAGVTPQRIDELVEDYYYQELDDDAAEQALIAETEKMGAGEKVSTEEAAKAQPAAKTASILDEINSLSLDDISAMLDQVEQDQGGTRSVGKTAKHKAFLHRMLRSAKGDKAKNKIREQLAKIRQAENRPLLELVAEKDGEIDPVGFLLRTLDTLGDVQGPRSNHARVVQVAPDEFRVTLYDKIDRDNGVENHNIESFINAVSPYGFNVDDLTDGGKNITVMTLFFAQPKTHDPKKDLVKLNDQQRYPFGKPMVTADPIVTAVIKQQSKTDAIDAVIKAGNVAAGKPEKDIGQDPFFKEGDRVQTEAGRHGTITKASSYTMRSMLIDFKSNVTTERREHSYDVRWDNGVTGYGSFNEMFPETSAAPAVVLAPFYNGAHVEPGTLLSNIDYAKKRSGQNLDAARRARKAENIAALKKAAKAEDDRAAAQQAAFDQWAEKNPEAALSFLPAKKSAPVVAAAVDSAAAPVERAAGTMPGLTVRLNSAKSGIELVFNGKPNEDILAKVKSNGFRWARGSRVWYANDTPVRRKIVEGWSGVAIGETPVVAEYQLKDNEVQPEGTPYIYRKLVDQWAYSHKPASGEPTWINMNPPLDFRDKLETLLAQKSYQVSVVEDLKAKANDYTVDYKTYMDGVFAALDNDARLLDAAAKENRDEFEKRYRKAYADVLTEELKRHRSLGRVVDGEVFVSANKNERGPLADAYRDKVRKSTEPAAAGGFTYNDIGKWVIPVKDLAVLSPGKITHVEGTGKIRIDGAGPHWNGTDYRLLTSEEQGLLKGATLSFSKPVGPAYGHYKHKAVIATNENGRLAVDGYGDSKAEAFESAVRNFKYKRPETSPVSVVAQSSTGKEIDNTPYEKEKRRKAVDAAWSMATKFINNGQGTDEYFTVFKKDLEVYVRDYYALQPDDLEAAVKNVGGYAGLYDLWSKQTARAQKATGPITKSIEAEDAAFQKEQERGADAIIKAAAAEGVKGAESALKGLHALFGGSSLKSFPGGIDEATYAAARPHFKAALDHFVSAGKGLKEYMEFLFKQFGSGIKPYAVRFFSDVKNNAPELQIDDIIKADAEKGVIVYDERGQDQEDDHGSDDGQGTQDVSGVREGWDAGEDGGGILPESDGNIRGDLLQADGRPKGSRATGKRTGSDNGQSHGMGTGNSDVAGLQGRDYRIPAGGLKREGSWKVTAERNLDIIALVKRLDAEGRPATTEEQEQLSKYTGFGASEIANKLFPGYASYGKIMENHAVAEWRPLVDKLLALDLTSEELKTLVKSSQYAHYTSEGIIRTIYDALRERGYRGGKTLDPGAGTVNFLGAMPDDLYANSKYTAIEMDFLTAKIAGYLYPQQNILQADYTKKKLPHNFFDLAIGNPPFADITILTDPEYKKNKFSLHDYFFAKTIDRVRPGGLMVFVTSRYTMDKVDDKARAYLAERADLVGAVRMPQTAFQQHSGTEVVTDILFLRKKEAETEFTGAAWNDLAEIQTAEGPAKINQYYAEHPEMILGKNSLQGTMYAANQYMVLPIEGNIDDLFATALKNLPENIYSQPVQTAATKKEQIAERDFNPSIKKEGGLYLNKDGVIMVVENGAGKQLDTGMRLSKRDREWLTDYVPLRDALKQAKYDQWHDAGWEKSLQKVNKLYQAFVKKHGLLNEFTTIDKKETDDEGNVTTNPQRRYKNTRLFRADTEGVIVEALETIDDNGVIKESAFLKTRTIRKPEPAQIKTLPDALAVSLDQTGVFDLDHIAELAKISRTEVIDGLGDMVYETTAGEWQLADEYLSGNVVRKLEEAEQAARMDDRYKRNVEALSKVQPKPLTNQDISVKLGATWLDPGIIEEFAGDVLEVPVSITYNPAIGKWRVENSAPKTRDGWYYGRRGAPKAARPQGLRGAGGEWSTSDRGPNEILEAILNNQSIKITRTDEDKKVYTDTDATAAVNEIAKNMRKRFSAWVWEDGERANILLDEYNKRYNNIAPRRFDGSHLTLPGVSLKYKLHPHQLRAIWRVIQTGDTYLAHAVGAGKTIEMIASGMEMKRLGMIAKPVYVVPNHMLEQFSSEFLDLYPMANVMVADEENFHTNNRRRFMAQAAMNNPDAIVITHSSFKLLGMKPENVTQVRDEIMSEMREHLAELQDQEGEKAPKTKQMENRIEKAEQRFDSIAVSERSDQSMTFEDLGADFMFVDEAHNYRKLDFTTSRNAKGIDPVGSKAALDMYVKSRWLQNKRPGRAIVFASGTPITNTIGELYSVQRFFQHDQMEEDGINHFDAWAAMFGEVEPGFEMNAAGRYEVVERFSKFDNMPELSKRVRSFMDVLTSDQLSAYVTIPKIKGGQPEIIIVPPSQELKEYQENTLLPRIEAAKRWKPTRDERFNPDPVIAIIADGRLASLDVRFVNNQLPSDPNSKLNRMADEIIRVYKETGKLVFTDRETGKPDAIKGGAQIVFFNNGFGESARTNRGFDARAWMMKRLKDAKIPTSEIAWIDDFGTADKKEAMMKEVRQGNKRILFGSAKQMGTGINVQKRLVALHYLDPPWYPADVIQPDGRILRQGNQNEMVTMLRYATKGSYDATQWQMVARKAKAIEQFLNGDDSVRSIEDLSESNQFAMAAALASGDERVIQLAGLQADVERLHSLQNAHAQEQSTLRWNFASSESGIKWTKNRISDLKDASKAVGGHVREFVGVLGGKRFDKREEFGQALLDRYTEIVDELLAEAPKKAGGYSREIGTINGFKIGLNYHVSKIMTEKKPSEFIENIVEKVTGQKPKKTAEFVIDGFSMDVAVTPAVGETVARSEYNSVEINESPRGLVDKFINVLNGVDKELRDRQQTLQEDQENLAVMNKRLGAPFPYANDLAEKIAEATRLQNELTAEGEQVEDHSGVGGALGQIMSVSGLDAKLNAVDVGGVESEEGPVRTSQSLKNQSIPLSDVEFDAILERITSGRGNSANGFVVVRTGNDLPAGLKKALKRQGTALDEVDGVFHRGKVYLIRDSVASEYRLEELIFHEWHGHAGLSGMFGNNGKALHDGMVDLYAAITPGRLFAIGRKYGVNLMRYGQGLHKAGYPLETRKAIMMEEMLAHLTDEYSRGGIATKIREVIGMLRDLLRKSKFFKLAELGETDIAYLLKRSRGYAESGVWNSDSDVVVVPKLMTAWHGSPHDHDGFSTAHIGTGEGAQAYGYGLYFAGAKSVAEYYRDKLGKSSNHWDIRYNGGEVPRMSAKRRAIIYIDFYDGDLSAAKEYAESVTSLDAVDLQRTLDAIDSIDPSKIEIVGKPRLYQVELAPQEDEYLLWDELLSEQPKSILDAIQNTLPAPIRRQIVMQWDFLTGKDVYQQISEYYDTDEDIRYEGNADKAASELLYSLGVRGIKYLDGTSRGKGEGNYNYVIFNDSDVSIQAKFSLRKQFEKVSETSLLDNLKGILNPLDYSRFRDTAIDHLPPVVTDWLADNLGNPFWKKENNPAAVPFYEEAKEREVARMDNNIRMFGGLVDKEGKRVGWDKVKGLLDWTDKTTAWGKIRQEQYDKLTAAQKAAYDVIRFEGDAYNKIYAQLADALRNRRIKQAGMDETTFAFYQAAIAEENKAFEVKIAIAAENMAEAGISPEEIEGHIAEFRSKYASIKGWVHRDHGEGAFQVRVYQTVDRLDFESDVVQHKGEPADRLRLGTFPGAELTKQIERIVEIKGGSFKQLRNGAIVILMPEGAGVQTLDAIDDISLTDKNGDYKYKVLTYSRFVASSAAAKKLAAQVRGDYASAMPRNHRPGYVYETFWNRSDKVQEEDYQVLKTSDMKLELILRNAIDKAKARDEVSAADATAIKDELVRSTAEILLGRGAGLYQIRRAQYLIEGYDTDNAVKKYEDYINGTAGLFSKARYALRQFNNMKNASAEIRAWATKYVSDSLRNMGTMDKWSGNVRAVVSLWYLGFNVSWMLVNSTQPYVLGQAELSRYTKGALGKIAKTEKDILTGKLSEVEKSLLEDIQVRSQDHDSVMAEMTGSLEGVTGKASQTLHNVTQMAMAIGQKVEVLNRHTMIIAGYRVFKEQGMGHATALKKALDVNSMVNIDMGRYNLPGWARGPVGRTFYALQSYIQHMLNYLWNRSSSGNRTDQKAVLRLLFAMFLIGGLPAGAPGSDELDKLILMLFGYSPKLALKEWSRKHAKEYGSAGEMLEGFVWHGIPGSLKPLGIGVSMTGSTQLRIPFLTNVIGGDDMFKALGGPAAGLATKGGRSMQAALRGDYGRAVEYLLPTAIANPLSAIRQATDGVKTAAGKRVEYKGKQLKMTPGEAVIRTIGLQPARTADISETRGFELGMQAEWNSRRKDALDNYRMSRKLKPIQEFNLALKASQARGLVPLISAESMANVWGKTNKKKNAWERAHGAD</sequence>
<keyword evidence="3" id="KW-0547">Nucleotide-binding</keyword>
<dbReference type="SMART" id="SM00487">
    <property type="entry name" value="DEXDc"/>
    <property type="match status" value="1"/>
</dbReference>
<dbReference type="EMBL" id="LR797377">
    <property type="protein sequence ID" value="CAB4211858.1"/>
    <property type="molecule type" value="Genomic_DNA"/>
</dbReference>
<reference evidence="3" key="1">
    <citation type="submission" date="2020-05" db="EMBL/GenBank/DDBJ databases">
        <authorList>
            <person name="Chiriac C."/>
            <person name="Salcher M."/>
            <person name="Ghai R."/>
            <person name="Kavagutti S V."/>
        </authorList>
    </citation>
    <scope>NUCLEOTIDE SEQUENCE</scope>
</reference>
<accession>A0A6J5SE15</accession>
<protein>
    <submittedName>
        <fullName evidence="3">Helicase/UvrB, N-terminal</fullName>
    </submittedName>
</protein>
<evidence type="ECO:0000259" key="2">
    <source>
        <dbReference type="SMART" id="SM00487"/>
    </source>
</evidence>
<feature type="region of interest" description="Disordered" evidence="1">
    <location>
        <begin position="309"/>
        <end position="328"/>
    </location>
</feature>
<dbReference type="InterPro" id="IPR014001">
    <property type="entry name" value="Helicase_ATP-bd"/>
</dbReference>
<dbReference type="InterPro" id="IPR052933">
    <property type="entry name" value="DNA_Protect_Modify"/>
</dbReference>
<dbReference type="SUPFAM" id="SSF53335">
    <property type="entry name" value="S-adenosyl-L-methionine-dependent methyltransferases"/>
    <property type="match status" value="1"/>
</dbReference>
<feature type="region of interest" description="Disordered" evidence="1">
    <location>
        <begin position="472"/>
        <end position="523"/>
    </location>
</feature>
<dbReference type="InterPro" id="IPR027417">
    <property type="entry name" value="P-loop_NTPase"/>
</dbReference>
<evidence type="ECO:0000313" key="3">
    <source>
        <dbReference type="EMBL" id="CAB4211858.1"/>
    </source>
</evidence>
<organism evidence="3">
    <name type="scientific">uncultured Caudovirales phage</name>
    <dbReference type="NCBI Taxonomy" id="2100421"/>
    <lineage>
        <taxon>Viruses</taxon>
        <taxon>Duplodnaviria</taxon>
        <taxon>Heunggongvirae</taxon>
        <taxon>Uroviricota</taxon>
        <taxon>Caudoviricetes</taxon>
        <taxon>Peduoviridae</taxon>
        <taxon>Maltschvirus</taxon>
        <taxon>Maltschvirus maltsch</taxon>
    </lineage>
</organism>
<dbReference type="SUPFAM" id="SSF52540">
    <property type="entry name" value="P-loop containing nucleoside triphosphate hydrolases"/>
    <property type="match status" value="2"/>
</dbReference>
<dbReference type="PANTHER" id="PTHR41313:SF1">
    <property type="entry name" value="DNA METHYLASE ADENINE-SPECIFIC DOMAIN-CONTAINING PROTEIN"/>
    <property type="match status" value="1"/>
</dbReference>
<dbReference type="Gene3D" id="3.40.50.150">
    <property type="entry name" value="Vaccinia Virus protein VP39"/>
    <property type="match status" value="1"/>
</dbReference>
<feature type="compositionally biased region" description="Polar residues" evidence="1">
    <location>
        <begin position="2393"/>
        <end position="2406"/>
    </location>
</feature>
<feature type="compositionally biased region" description="Basic and acidic residues" evidence="1">
    <location>
        <begin position="511"/>
        <end position="523"/>
    </location>
</feature>
<gene>
    <name evidence="3" type="ORF">UFOVP1419_38</name>
</gene>
<dbReference type="InterPro" id="IPR041595">
    <property type="entry name" value="Inorganic_Pase"/>
</dbReference>
<keyword evidence="3" id="KW-0347">Helicase</keyword>
<feature type="region of interest" description="Disordered" evidence="1">
    <location>
        <begin position="2329"/>
        <end position="2412"/>
    </location>
</feature>
<dbReference type="Pfam" id="PF18823">
    <property type="entry name" value="InPase"/>
    <property type="match status" value="1"/>
</dbReference>
<dbReference type="Gene3D" id="3.40.50.300">
    <property type="entry name" value="P-loop containing nucleotide triphosphate hydrolases"/>
    <property type="match status" value="2"/>
</dbReference>
<name>A0A6J5SE15_9CAUD</name>
<dbReference type="PANTHER" id="PTHR41313">
    <property type="entry name" value="ADENINE-SPECIFIC METHYLTRANSFERASE"/>
    <property type="match status" value="1"/>
</dbReference>